<dbReference type="Proteomes" id="UP000299102">
    <property type="component" value="Unassembled WGS sequence"/>
</dbReference>
<reference evidence="1 2" key="1">
    <citation type="journal article" date="2019" name="Commun. Biol.">
        <title>The bagworm genome reveals a unique fibroin gene that provides high tensile strength.</title>
        <authorList>
            <person name="Kono N."/>
            <person name="Nakamura H."/>
            <person name="Ohtoshi R."/>
            <person name="Tomita M."/>
            <person name="Numata K."/>
            <person name="Arakawa K."/>
        </authorList>
    </citation>
    <scope>NUCLEOTIDE SEQUENCE [LARGE SCALE GENOMIC DNA]</scope>
</reference>
<sequence>MKQRSLAVFGLVDILVEYTLTVIGFQGLITELEAWKLYYKTLKRWVSPRPLVVTSKRLQNAATVSTVTCRCHAKVCLAVVTAITQKTLDEVLNPSDFPKKNAIILNDILAYDEGRGTEARQRSRLDLRFYQFEGLGPETSTMAEHSSRVRRHYNRDHVRNRQLNVSFEAWGELFNMIHRSNRSWL</sequence>
<comment type="caution">
    <text evidence="1">The sequence shown here is derived from an EMBL/GenBank/DDBJ whole genome shotgun (WGS) entry which is preliminary data.</text>
</comment>
<protein>
    <submittedName>
        <fullName evidence="1">Uncharacterized protein</fullName>
    </submittedName>
</protein>
<gene>
    <name evidence="1" type="ORF">EVAR_80470_1</name>
</gene>
<organism evidence="1 2">
    <name type="scientific">Eumeta variegata</name>
    <name type="common">Bagworm moth</name>
    <name type="synonym">Eumeta japonica</name>
    <dbReference type="NCBI Taxonomy" id="151549"/>
    <lineage>
        <taxon>Eukaryota</taxon>
        <taxon>Metazoa</taxon>
        <taxon>Ecdysozoa</taxon>
        <taxon>Arthropoda</taxon>
        <taxon>Hexapoda</taxon>
        <taxon>Insecta</taxon>
        <taxon>Pterygota</taxon>
        <taxon>Neoptera</taxon>
        <taxon>Endopterygota</taxon>
        <taxon>Lepidoptera</taxon>
        <taxon>Glossata</taxon>
        <taxon>Ditrysia</taxon>
        <taxon>Tineoidea</taxon>
        <taxon>Psychidae</taxon>
        <taxon>Oiketicinae</taxon>
        <taxon>Eumeta</taxon>
    </lineage>
</organism>
<proteinExistence type="predicted"/>
<accession>A0A4C1YP61</accession>
<dbReference type="EMBL" id="BGZK01001298">
    <property type="protein sequence ID" value="GBP76674.1"/>
    <property type="molecule type" value="Genomic_DNA"/>
</dbReference>
<evidence type="ECO:0000313" key="1">
    <source>
        <dbReference type="EMBL" id="GBP76674.1"/>
    </source>
</evidence>
<evidence type="ECO:0000313" key="2">
    <source>
        <dbReference type="Proteomes" id="UP000299102"/>
    </source>
</evidence>
<dbReference type="AlphaFoldDB" id="A0A4C1YP61"/>
<keyword evidence="2" id="KW-1185">Reference proteome</keyword>
<name>A0A4C1YP61_EUMVA</name>